<feature type="region of interest" description="Disordered" evidence="1">
    <location>
        <begin position="100"/>
        <end position="180"/>
    </location>
</feature>
<keyword evidence="3" id="KW-1185">Reference proteome</keyword>
<dbReference type="Proteomes" id="UP000297280">
    <property type="component" value="Unassembled WGS sequence"/>
</dbReference>
<reference evidence="2 3" key="1">
    <citation type="submission" date="2017-12" db="EMBL/GenBank/DDBJ databases">
        <title>Comparative genomics of Botrytis spp.</title>
        <authorList>
            <person name="Valero-Jimenez C.A."/>
            <person name="Tapia P."/>
            <person name="Veloso J."/>
            <person name="Silva-Moreno E."/>
            <person name="Staats M."/>
            <person name="Valdes J.H."/>
            <person name="Van Kan J.A.L."/>
        </authorList>
    </citation>
    <scope>NUCLEOTIDE SEQUENCE [LARGE SCALE GENOMIC DNA]</scope>
    <source>
        <strain evidence="2 3">MUCL3349</strain>
    </source>
</reference>
<feature type="compositionally biased region" description="Low complexity" evidence="1">
    <location>
        <begin position="139"/>
        <end position="156"/>
    </location>
</feature>
<dbReference type="EMBL" id="PQXO01000015">
    <property type="protein sequence ID" value="TGO91897.1"/>
    <property type="molecule type" value="Genomic_DNA"/>
</dbReference>
<comment type="caution">
    <text evidence="2">The sequence shown here is derived from an EMBL/GenBank/DDBJ whole genome shotgun (WGS) entry which is preliminary data.</text>
</comment>
<proteinExistence type="predicted"/>
<sequence length="180" mass="18724">MDTPSTPTAASTSATKPITPSQIPLPSTPTVISTPTPKPATDIPLPETPIPDPKSSIAIENLKLAVKIPLLETSTAVAAATSERRMDDGCVIFSGVSDEVSSNLTSHNPGKPPNKPTPSILQHYTPTPEISPLKLDPASSCSQSQTQSPPSNSSTSLIPRAGTLDLDEIPLLAKTKGEDE</sequence>
<feature type="compositionally biased region" description="Low complexity" evidence="1">
    <location>
        <begin position="1"/>
        <end position="35"/>
    </location>
</feature>
<organism evidence="2 3">
    <name type="scientific">Botrytis porri</name>
    <dbReference type="NCBI Taxonomy" id="87229"/>
    <lineage>
        <taxon>Eukaryota</taxon>
        <taxon>Fungi</taxon>
        <taxon>Dikarya</taxon>
        <taxon>Ascomycota</taxon>
        <taxon>Pezizomycotina</taxon>
        <taxon>Leotiomycetes</taxon>
        <taxon>Helotiales</taxon>
        <taxon>Sclerotiniaceae</taxon>
        <taxon>Botrytis</taxon>
    </lineage>
</organism>
<name>A0A4Z1L5C7_9HELO</name>
<dbReference type="AlphaFoldDB" id="A0A4Z1L5C7"/>
<evidence type="ECO:0000256" key="1">
    <source>
        <dbReference type="SAM" id="MobiDB-lite"/>
    </source>
</evidence>
<gene>
    <name evidence="2" type="ORF">BPOR_0015g00070</name>
</gene>
<feature type="region of interest" description="Disordered" evidence="1">
    <location>
        <begin position="1"/>
        <end position="54"/>
    </location>
</feature>
<dbReference type="OrthoDB" id="3507144at2759"/>
<evidence type="ECO:0000313" key="3">
    <source>
        <dbReference type="Proteomes" id="UP000297280"/>
    </source>
</evidence>
<accession>A0A4Z1L5C7</accession>
<protein>
    <submittedName>
        <fullName evidence="2">Uncharacterized protein</fullName>
    </submittedName>
</protein>
<evidence type="ECO:0000313" key="2">
    <source>
        <dbReference type="EMBL" id="TGO91897.1"/>
    </source>
</evidence>